<dbReference type="Gene3D" id="1.10.1790.10">
    <property type="entry name" value="PRD domain"/>
    <property type="match status" value="1"/>
</dbReference>
<dbReference type="PROSITE" id="PS51094">
    <property type="entry name" value="PTS_EIIA_TYPE_2"/>
    <property type="match status" value="1"/>
</dbReference>
<dbReference type="Gene3D" id="3.40.50.2300">
    <property type="match status" value="1"/>
</dbReference>
<name>A0A2K9HQW2_9LACO</name>
<dbReference type="Pfam" id="PF00874">
    <property type="entry name" value="PRD"/>
    <property type="match status" value="1"/>
</dbReference>
<reference evidence="6 7" key="1">
    <citation type="submission" date="2016-12" db="EMBL/GenBank/DDBJ databases">
        <title>The whole genome sequencing and assembly of Lactobacillus alimentarius DSM 20249T strain.</title>
        <authorList>
            <person name="Lee Y.-J."/>
            <person name="Yi H."/>
            <person name="Bahn Y.-S."/>
            <person name="Kim J.F."/>
            <person name="Lee D.-W."/>
        </authorList>
    </citation>
    <scope>NUCLEOTIDE SEQUENCE [LARGE SCALE GENOMIC DNA]</scope>
    <source>
        <strain evidence="6 7">DSM 20249</strain>
    </source>
</reference>
<dbReference type="SUPFAM" id="SSF52794">
    <property type="entry name" value="PTS system IIB component-like"/>
    <property type="match status" value="1"/>
</dbReference>
<dbReference type="SUPFAM" id="SSF55804">
    <property type="entry name" value="Phoshotransferase/anion transport protein"/>
    <property type="match status" value="1"/>
</dbReference>
<dbReference type="RefSeq" id="WP_057737352.1">
    <property type="nucleotide sequence ID" value="NZ_AZDQ01000005.1"/>
</dbReference>
<dbReference type="SUPFAM" id="SSF63520">
    <property type="entry name" value="PTS-regulatory domain, PRD"/>
    <property type="match status" value="1"/>
</dbReference>
<evidence type="ECO:0008006" key="8">
    <source>
        <dbReference type="Google" id="ProtNLM"/>
    </source>
</evidence>
<evidence type="ECO:0000259" key="5">
    <source>
        <dbReference type="PROSITE" id="PS51372"/>
    </source>
</evidence>
<dbReference type="InterPro" id="IPR050661">
    <property type="entry name" value="BglG_antiterminators"/>
</dbReference>
<keyword evidence="2" id="KW-0677">Repeat</keyword>
<dbReference type="InterPro" id="IPR002178">
    <property type="entry name" value="PTS_EIIA_type-2_dom"/>
</dbReference>
<dbReference type="InterPro" id="IPR036095">
    <property type="entry name" value="PTS_EIIB-like_sf"/>
</dbReference>
<dbReference type="PROSITE" id="PS51372">
    <property type="entry name" value="PRD_2"/>
    <property type="match status" value="1"/>
</dbReference>
<dbReference type="InterPro" id="IPR013011">
    <property type="entry name" value="PTS_EIIB_2"/>
</dbReference>
<accession>A0A2K9HQW2</accession>
<dbReference type="AlphaFoldDB" id="A0A2K9HQW2"/>
<keyword evidence="1" id="KW-0808">Transferase</keyword>
<dbReference type="CDD" id="cd05568">
    <property type="entry name" value="PTS_IIB_bgl_like"/>
    <property type="match status" value="1"/>
</dbReference>
<feature type="domain" description="PTS EIIA type-2" evidence="3">
    <location>
        <begin position="553"/>
        <end position="696"/>
    </location>
</feature>
<keyword evidence="7" id="KW-1185">Reference proteome</keyword>
<evidence type="ECO:0000313" key="6">
    <source>
        <dbReference type="EMBL" id="AUI72092.1"/>
    </source>
</evidence>
<sequence length="705" mass="81315">MTKRFTQNETKLLKILINANSYQNINSLAEKMGFSKRSIYTFFRSISNKCLNLKIVPPRNVYHQGYFLIDESKIKIQEILGDKRINKIGKLTSTKRRTIDLLLLFLNDQVTTKKIIRLEDVSKNTILSDLNILRNELKEHAIYLESNQKGHQLVGRELNIRDFCRSKFEQNSKLLEIFWRQIQPSKIFSELLNLKSILHDWVKKIELDLEITYTDNMRLFFENYYSFVLYRMMNNKLLLSKEFISDKSEIEDMKNNVEFKLIRTFIIQFGRNLADDTDECLYLESLLLEGQRGTQSILSRGKVKNRIFNITGKIIKNFKNISGTIFKDETQLEHDLYGHLLATYYRVKYHHQYTDGDDQIKNEYPDIYTYTRISIYPFEKLNGEKLHENEISLIAIYFGAQIIKENGTKKSALIVCSSGIGTSRFLMAQLNNIFPSLKLIGPISENEYNSITKIKPDIVISTITLKKRNRDVITVNSILNESEINRLRKELAIHNIIFSKQSNNQLKSLLDVIADNAEINNISQLIIGLKEILTFDIDPKPKIERGYQPMLSELIDLSRIQFSDTANFSWEEAIKRAAAPLLINGDISDSYIDAMIGSVNKNGPYINIGSQVALAHARPEMGVKNLSMAVLKLNRPIDLVDSNHKIRLIFVLAAVDSTSHLKALSELANILGDRKKLKQLLDSKNKNEFLNVILRSEENETSSSM</sequence>
<dbReference type="PANTHER" id="PTHR30185:SF13">
    <property type="entry name" value="LICABCH OPERON REGULATOR-RELATED"/>
    <property type="match status" value="1"/>
</dbReference>
<organism evidence="6 7">
    <name type="scientific">Companilactobacillus alimentarius DSM 20249</name>
    <dbReference type="NCBI Taxonomy" id="1423720"/>
    <lineage>
        <taxon>Bacteria</taxon>
        <taxon>Bacillati</taxon>
        <taxon>Bacillota</taxon>
        <taxon>Bacilli</taxon>
        <taxon>Lactobacillales</taxon>
        <taxon>Lactobacillaceae</taxon>
        <taxon>Companilactobacillus</taxon>
    </lineage>
</organism>
<dbReference type="CDD" id="cd00211">
    <property type="entry name" value="PTS_IIA_fru"/>
    <property type="match status" value="1"/>
</dbReference>
<evidence type="ECO:0000256" key="1">
    <source>
        <dbReference type="ARBA" id="ARBA00022679"/>
    </source>
</evidence>
<dbReference type="KEGG" id="lali:LA20249_07830"/>
<evidence type="ECO:0000256" key="2">
    <source>
        <dbReference type="ARBA" id="ARBA00022737"/>
    </source>
</evidence>
<dbReference type="GO" id="GO:0006355">
    <property type="term" value="P:regulation of DNA-templated transcription"/>
    <property type="evidence" value="ECO:0007669"/>
    <property type="project" value="InterPro"/>
</dbReference>
<proteinExistence type="predicted"/>
<dbReference type="InterPro" id="IPR016152">
    <property type="entry name" value="PTrfase/Anion_transptr"/>
</dbReference>
<protein>
    <recommendedName>
        <fullName evidence="8">PTS system EIIA component</fullName>
    </recommendedName>
</protein>
<dbReference type="InterPro" id="IPR036634">
    <property type="entry name" value="PRD_sf"/>
</dbReference>
<dbReference type="OrthoDB" id="369398at2"/>
<evidence type="ECO:0000259" key="4">
    <source>
        <dbReference type="PROSITE" id="PS51099"/>
    </source>
</evidence>
<gene>
    <name evidence="6" type="ORF">LA20249_07830</name>
</gene>
<dbReference type="EMBL" id="CP018867">
    <property type="protein sequence ID" value="AUI72092.1"/>
    <property type="molecule type" value="Genomic_DNA"/>
</dbReference>
<dbReference type="GO" id="GO:0008982">
    <property type="term" value="F:protein-N(PI)-phosphohistidine-sugar phosphotransferase activity"/>
    <property type="evidence" value="ECO:0007669"/>
    <property type="project" value="InterPro"/>
</dbReference>
<dbReference type="PANTHER" id="PTHR30185">
    <property type="entry name" value="CRYPTIC BETA-GLUCOSIDE BGL OPERON ANTITERMINATOR"/>
    <property type="match status" value="1"/>
</dbReference>
<dbReference type="GO" id="GO:0009401">
    <property type="term" value="P:phosphoenolpyruvate-dependent sugar phosphotransferase system"/>
    <property type="evidence" value="ECO:0007669"/>
    <property type="project" value="InterPro"/>
</dbReference>
<evidence type="ECO:0000259" key="3">
    <source>
        <dbReference type="PROSITE" id="PS51094"/>
    </source>
</evidence>
<dbReference type="Gene3D" id="3.40.930.10">
    <property type="entry name" value="Mannitol-specific EII, Chain A"/>
    <property type="match status" value="1"/>
</dbReference>
<feature type="domain" description="PRD" evidence="5">
    <location>
        <begin position="302"/>
        <end position="408"/>
    </location>
</feature>
<dbReference type="InterPro" id="IPR011608">
    <property type="entry name" value="PRD"/>
</dbReference>
<dbReference type="PROSITE" id="PS51099">
    <property type="entry name" value="PTS_EIIB_TYPE_2"/>
    <property type="match status" value="1"/>
</dbReference>
<dbReference type="STRING" id="1423720.FC67_GL001383"/>
<evidence type="ECO:0000313" key="7">
    <source>
        <dbReference type="Proteomes" id="UP000234653"/>
    </source>
</evidence>
<dbReference type="Proteomes" id="UP000234653">
    <property type="component" value="Chromosome"/>
</dbReference>
<feature type="domain" description="PTS EIIB type-2" evidence="4">
    <location>
        <begin position="410"/>
        <end position="499"/>
    </location>
</feature>
<dbReference type="Pfam" id="PF00359">
    <property type="entry name" value="PTS_EIIA_2"/>
    <property type="match status" value="1"/>
</dbReference>